<feature type="transmembrane region" description="Helical" evidence="1">
    <location>
        <begin position="45"/>
        <end position="66"/>
    </location>
</feature>
<sequence>MTDADSTTPPPPAEHHADAPRADARGALASTQERADALGVAVRRALWPALAIVLVIAAQAVAQLATVTPDEVPQPGVFVVYSLMLLAMLPVMVTVGAAGASALLTKEALPATALAVTAGVVTTAWVAWIAGGWRGLLFGVVLGASTAAAALVLTGRRPLWMRLLVALLVVAVGAVATLWVGTVV</sequence>
<name>D1BRP0_XYLCX</name>
<feature type="transmembrane region" description="Helical" evidence="1">
    <location>
        <begin position="160"/>
        <end position="181"/>
    </location>
</feature>
<keyword evidence="1" id="KW-0472">Membrane</keyword>
<evidence type="ECO:0000256" key="1">
    <source>
        <dbReference type="SAM" id="Phobius"/>
    </source>
</evidence>
<evidence type="ECO:0000313" key="3">
    <source>
        <dbReference type="Proteomes" id="UP000002255"/>
    </source>
</evidence>
<dbReference type="RefSeq" id="WP_012880046.1">
    <property type="nucleotide sequence ID" value="NC_013530.1"/>
</dbReference>
<reference evidence="3" key="1">
    <citation type="submission" date="2009-11" db="EMBL/GenBank/DDBJ databases">
        <title>The complete chromosome of Xylanimonas cellulosilytica DSM 15894.</title>
        <authorList>
            <consortium name="US DOE Joint Genome Institute (JGI-PGF)"/>
            <person name="Lucas S."/>
            <person name="Copeland A."/>
            <person name="Lapidus A."/>
            <person name="Glavina del Rio T."/>
            <person name="Dalin E."/>
            <person name="Tice H."/>
            <person name="Bruce D."/>
            <person name="Goodwin L."/>
            <person name="Pitluck S."/>
            <person name="Kyrpides N."/>
            <person name="Mavromatis K."/>
            <person name="Ivanova N."/>
            <person name="Mikhailova N."/>
            <person name="Foster B."/>
            <person name="Clum A."/>
            <person name="Brettin T."/>
            <person name="Detter J.C."/>
            <person name="Han C."/>
            <person name="Larimer F."/>
            <person name="Land M."/>
            <person name="Hauser L."/>
            <person name="Markowitz V."/>
            <person name="Cheng J.F."/>
            <person name="Hugenholtz P."/>
            <person name="Woyke T."/>
            <person name="Wu D."/>
            <person name="Gehrich-Schroeter G."/>
            <person name="Schneider S."/>
            <person name="Pukall S.R."/>
            <person name="Klenk H.P."/>
            <person name="Eisen J.A."/>
        </authorList>
    </citation>
    <scope>NUCLEOTIDE SEQUENCE [LARGE SCALE GENOMIC DNA]</scope>
    <source>
        <strain evidence="3">DSM 15894 / CECT 5975 / LMG 20990 / XIL07</strain>
    </source>
</reference>
<dbReference type="AlphaFoldDB" id="D1BRP0"/>
<feature type="transmembrane region" description="Helical" evidence="1">
    <location>
        <begin position="78"/>
        <end position="104"/>
    </location>
</feature>
<feature type="transmembrane region" description="Helical" evidence="1">
    <location>
        <begin position="136"/>
        <end position="153"/>
    </location>
</feature>
<keyword evidence="1" id="KW-1133">Transmembrane helix</keyword>
<dbReference type="Proteomes" id="UP000002255">
    <property type="component" value="Chromosome"/>
</dbReference>
<dbReference type="EMBL" id="CP001821">
    <property type="protein sequence ID" value="ACZ32306.1"/>
    <property type="molecule type" value="Genomic_DNA"/>
</dbReference>
<feature type="transmembrane region" description="Helical" evidence="1">
    <location>
        <begin position="111"/>
        <end position="130"/>
    </location>
</feature>
<organism evidence="2 3">
    <name type="scientific">Xylanimonas cellulosilytica (strain DSM 15894 / JCM 12276 / CECT 5975 / KCTC 9989 / LMG 20990 / NBRC 107835 / XIL07)</name>
    <dbReference type="NCBI Taxonomy" id="446471"/>
    <lineage>
        <taxon>Bacteria</taxon>
        <taxon>Bacillati</taxon>
        <taxon>Actinomycetota</taxon>
        <taxon>Actinomycetes</taxon>
        <taxon>Micrococcales</taxon>
        <taxon>Promicromonosporaceae</taxon>
        <taxon>Xylanimonas</taxon>
    </lineage>
</organism>
<keyword evidence="3" id="KW-1185">Reference proteome</keyword>
<dbReference type="HOGENOM" id="CLU_1467677_0_0_11"/>
<keyword evidence="1" id="KW-0812">Transmembrane</keyword>
<dbReference type="KEGG" id="xce:Xcel_3306"/>
<accession>D1BRP0</accession>
<reference evidence="2 3" key="2">
    <citation type="journal article" date="2010" name="Stand. Genomic Sci.">
        <title>Complete genome sequence of Xylanimonas cellulosilytica type strain (XIL07).</title>
        <authorList>
            <person name="Foster B."/>
            <person name="Pukall R."/>
            <person name="Abt B."/>
            <person name="Nolan M."/>
            <person name="Glavina Del Rio T."/>
            <person name="Chen F."/>
            <person name="Lucas S."/>
            <person name="Tice H."/>
            <person name="Pitluck S."/>
            <person name="Cheng J.-F."/>
            <person name="Chertkov O."/>
            <person name="Brettin T."/>
            <person name="Han C."/>
            <person name="Detter J.C."/>
            <person name="Bruce D."/>
            <person name="Goodwin L."/>
            <person name="Ivanova N."/>
            <person name="Mavromatis K."/>
            <person name="Pati A."/>
            <person name="Mikhailova N."/>
            <person name="Chen A."/>
            <person name="Palaniappan K."/>
            <person name="Land M."/>
            <person name="Hauser L."/>
            <person name="Chang Y.-J."/>
            <person name="Jeffries C.D."/>
            <person name="Chain P."/>
            <person name="Rohde M."/>
            <person name="Goeker M."/>
            <person name="Bristow J."/>
            <person name="Eisen J.A."/>
            <person name="Markowitz V."/>
            <person name="Hugenholtz P."/>
            <person name="Kyrpides N.C."/>
            <person name="Klenk H.-P."/>
            <person name="Lapidus A."/>
        </authorList>
    </citation>
    <scope>NUCLEOTIDE SEQUENCE [LARGE SCALE GENOMIC DNA]</scope>
    <source>
        <strain evidence="3">DSM 15894 / CECT 5975 / LMG 20990 / XIL07</strain>
    </source>
</reference>
<protein>
    <submittedName>
        <fullName evidence="2">Uncharacterized protein</fullName>
    </submittedName>
</protein>
<dbReference type="OrthoDB" id="10005297at2"/>
<dbReference type="STRING" id="446471.Xcel_3306"/>
<gene>
    <name evidence="2" type="ordered locus">Xcel_3306</name>
</gene>
<evidence type="ECO:0000313" key="2">
    <source>
        <dbReference type="EMBL" id="ACZ32306.1"/>
    </source>
</evidence>
<proteinExistence type="predicted"/>